<comment type="subcellular location">
    <subcellularLocation>
        <location evidence="2">Secreted</location>
    </subcellularLocation>
</comment>
<gene>
    <name evidence="13" type="ORF">ACFPYL_20255</name>
</gene>
<evidence type="ECO:0000256" key="5">
    <source>
        <dbReference type="ARBA" id="ARBA00022670"/>
    </source>
</evidence>
<dbReference type="Proteomes" id="UP001596135">
    <property type="component" value="Unassembled WGS sequence"/>
</dbReference>
<name>A0ABW1LPQ9_9ACTN</name>
<evidence type="ECO:0000313" key="14">
    <source>
        <dbReference type="Proteomes" id="UP001596135"/>
    </source>
</evidence>
<keyword evidence="12" id="KW-0732">Signal</keyword>
<evidence type="ECO:0000256" key="4">
    <source>
        <dbReference type="ARBA" id="ARBA00022525"/>
    </source>
</evidence>
<keyword evidence="7" id="KW-0378">Hydrolase</keyword>
<keyword evidence="8" id="KW-0862">Zinc</keyword>
<evidence type="ECO:0000256" key="1">
    <source>
        <dbReference type="ARBA" id="ARBA00001947"/>
    </source>
</evidence>
<dbReference type="SUPFAM" id="SSF55486">
    <property type="entry name" value="Metalloproteases ('zincins'), catalytic domain"/>
    <property type="match status" value="1"/>
</dbReference>
<keyword evidence="9" id="KW-0482">Metalloprotease</keyword>
<proteinExistence type="inferred from homology"/>
<feature type="chain" id="PRO_5046950591" evidence="12">
    <location>
        <begin position="22"/>
        <end position="1256"/>
    </location>
</feature>
<evidence type="ECO:0000313" key="13">
    <source>
        <dbReference type="EMBL" id="MFC6045429.1"/>
    </source>
</evidence>
<evidence type="ECO:0000256" key="11">
    <source>
        <dbReference type="SAM" id="MobiDB-lite"/>
    </source>
</evidence>
<dbReference type="PANTHER" id="PTHR33478">
    <property type="entry name" value="EXTRACELLULAR METALLOPROTEINASE MEP"/>
    <property type="match status" value="1"/>
</dbReference>
<dbReference type="RefSeq" id="WP_379158624.1">
    <property type="nucleotide sequence ID" value="NZ_JBHSRJ010000009.1"/>
</dbReference>
<sequence length="1256" mass="129804">MTARLLVPLVAGTLVTGTLLAGVAQLPAAASSSAPAVPGPTPAVSRTLGDPVHGLREVDVRGTVAPTALQRSAVAALGPAQLRWNDFGTPASILPKDGSLGAAVGNPVTAAEAWVADHATLLGLDATQVAGLELVNDQRFVDSDAHAVLFRQTFGGLKPASGSLVTVGVAGGQVAYVSSSLTRTTQTPPASTVTPLQGWLAAADNVGLGVAAGQVGDIVAAVSPAGDGGWTHLTVPGFPQEQTVRLRALAMADGSVRPVLEANVVKVVGGASTAYRVLVDGLDKSVLVRHNAVDNAMYTNVFQGTVSNTTCGPEHPFELDDALTKTITATALALPTDDVTVTLEGPGGLHETQDLLTSPELATFSDADGFDAGAYTVQVCPFDDASVTVGQYAVLVATSDSGSPSTGDLTVDPQWRYFTANPDLASTAVGTIPTNSVIGCWTGTGPGCTTPNGPLANSAANDGPWDTVGGVPTSTTVGNNANTHEAWADPLAPGGLLQAPVSPTREYTTEFTDAWNESGCDPTQLVPTGNDIDASVGNLFTSHNRMHDYSYYLGFTEDNYNLQLSNRGHGGVGGDAEVGNAQAGALTGGTPTQLGRDNANQITLNDGVPGITNQYLFQPIAGSFYSPCADGALDMSIVGHEYTHAISNRMIGGPDDGITSEQGGAMGESWGDLNAAEHMFGNGYSNGASPWVVGPYATGNATAGIRDYAIDKNPLNYSDYGFDTTGPEVHADGEIWNGTQWEVRQALVEKWDSQFPYADKQLQKECTIASGAQSPLPAKLCPGNRRWIQLVFDAFLLQQGATSMLDARDAMIAADTMRFGGADVDTLWAAFARRGMGATASTPDADSSDPTPGFSTPQGPNGTVTFASTGTGSVYVGDFEARATPVADTDPATDLGASADFTPGTYRMLYVSPAHGFQRFTMTVGAAAQTVRIADSDVNLASAAAGGSVIGSTDGSLNPESLIDGTEATNWGGVTAENVDVSHPSVAVALAGGVHTVRRVQVSALLTPAPADPNELPLAADPDSGSRFTALRKFELQACVADCASAGATWTTFYTSADDAFPGTVPRPVAPDQTMRTFDVPATQAAAVRLVALENQCTGNDEYAGELDNDPTNDTDCPTASDRGTIVHASELQVFERPAAPGGVLTPPTAAKPLPKATSTRIAVSKKRIVKGQRAALLVSVVRGGSPVGRAGRLVVLRDGARGGSVALTHGRTTIRLPKGLSVGTHRFRVRFVPRDAKAYRGSISKVVRITVVRKR</sequence>
<evidence type="ECO:0000256" key="7">
    <source>
        <dbReference type="ARBA" id="ARBA00022801"/>
    </source>
</evidence>
<reference evidence="14" key="1">
    <citation type="journal article" date="2019" name="Int. J. Syst. Evol. Microbiol.">
        <title>The Global Catalogue of Microorganisms (GCM) 10K type strain sequencing project: providing services to taxonomists for standard genome sequencing and annotation.</title>
        <authorList>
            <consortium name="The Broad Institute Genomics Platform"/>
            <consortium name="The Broad Institute Genome Sequencing Center for Infectious Disease"/>
            <person name="Wu L."/>
            <person name="Ma J."/>
        </authorList>
    </citation>
    <scope>NUCLEOTIDE SEQUENCE [LARGE SCALE GENOMIC DNA]</scope>
    <source>
        <strain evidence="14">CCUG 54522</strain>
    </source>
</reference>
<dbReference type="InterPro" id="IPR027268">
    <property type="entry name" value="Peptidase_M4/M1_CTD_sf"/>
</dbReference>
<keyword evidence="5" id="KW-0645">Protease</keyword>
<comment type="similarity">
    <text evidence="3">Belongs to the peptidase M36 family.</text>
</comment>
<organism evidence="13 14">
    <name type="scientific">Nocardioides hankookensis</name>
    <dbReference type="NCBI Taxonomy" id="443157"/>
    <lineage>
        <taxon>Bacteria</taxon>
        <taxon>Bacillati</taxon>
        <taxon>Actinomycetota</taxon>
        <taxon>Actinomycetes</taxon>
        <taxon>Propionibacteriales</taxon>
        <taxon>Nocardioidaceae</taxon>
        <taxon>Nocardioides</taxon>
    </lineage>
</organism>
<dbReference type="InterPro" id="IPR001842">
    <property type="entry name" value="Peptidase_M36"/>
</dbReference>
<dbReference type="Pfam" id="PF02128">
    <property type="entry name" value="Peptidase_M36"/>
    <property type="match status" value="1"/>
</dbReference>
<comment type="caution">
    <text evidence="13">The sequence shown here is derived from an EMBL/GenBank/DDBJ whole genome shotgun (WGS) entry which is preliminary data.</text>
</comment>
<accession>A0ABW1LPQ9</accession>
<dbReference type="InterPro" id="IPR050371">
    <property type="entry name" value="Fungal_virulence_M36"/>
</dbReference>
<evidence type="ECO:0000256" key="3">
    <source>
        <dbReference type="ARBA" id="ARBA00006006"/>
    </source>
</evidence>
<protein>
    <submittedName>
        <fullName evidence="13">M36 family metallopeptidase</fullName>
    </submittedName>
</protein>
<keyword evidence="6" id="KW-0479">Metal-binding</keyword>
<dbReference type="EMBL" id="JBHSRJ010000009">
    <property type="protein sequence ID" value="MFC6045429.1"/>
    <property type="molecule type" value="Genomic_DNA"/>
</dbReference>
<feature type="region of interest" description="Disordered" evidence="11">
    <location>
        <begin position="838"/>
        <end position="863"/>
    </location>
</feature>
<evidence type="ECO:0000256" key="9">
    <source>
        <dbReference type="ARBA" id="ARBA00023049"/>
    </source>
</evidence>
<keyword evidence="4" id="KW-0964">Secreted</keyword>
<evidence type="ECO:0000256" key="12">
    <source>
        <dbReference type="SAM" id="SignalP"/>
    </source>
</evidence>
<dbReference type="Gene3D" id="1.10.390.10">
    <property type="entry name" value="Neutral Protease Domain 2"/>
    <property type="match status" value="1"/>
</dbReference>
<evidence type="ECO:0000256" key="2">
    <source>
        <dbReference type="ARBA" id="ARBA00004613"/>
    </source>
</evidence>
<dbReference type="PANTHER" id="PTHR33478:SF1">
    <property type="entry name" value="EXTRACELLULAR METALLOPROTEINASE MEP"/>
    <property type="match status" value="1"/>
</dbReference>
<feature type="compositionally biased region" description="Polar residues" evidence="11">
    <location>
        <begin position="839"/>
        <end position="863"/>
    </location>
</feature>
<comment type="cofactor">
    <cofactor evidence="1">
        <name>Zn(2+)</name>
        <dbReference type="ChEBI" id="CHEBI:29105"/>
    </cofactor>
</comment>
<evidence type="ECO:0000256" key="10">
    <source>
        <dbReference type="ARBA" id="ARBA00023145"/>
    </source>
</evidence>
<evidence type="ECO:0000256" key="8">
    <source>
        <dbReference type="ARBA" id="ARBA00022833"/>
    </source>
</evidence>
<keyword evidence="14" id="KW-1185">Reference proteome</keyword>
<keyword evidence="10" id="KW-0865">Zymogen</keyword>
<evidence type="ECO:0000256" key="6">
    <source>
        <dbReference type="ARBA" id="ARBA00022723"/>
    </source>
</evidence>
<dbReference type="Gene3D" id="3.10.170.10">
    <property type="match status" value="1"/>
</dbReference>
<feature type="signal peptide" evidence="12">
    <location>
        <begin position="1"/>
        <end position="21"/>
    </location>
</feature>